<dbReference type="PROSITE" id="PS51819">
    <property type="entry name" value="VOC"/>
    <property type="match status" value="1"/>
</dbReference>
<dbReference type="SUPFAM" id="SSF54593">
    <property type="entry name" value="Glyoxalase/Bleomycin resistance protein/Dihydroxybiphenyl dioxygenase"/>
    <property type="match status" value="1"/>
</dbReference>
<protein>
    <submittedName>
        <fullName evidence="2">VOC family protein</fullName>
    </submittedName>
</protein>
<sequence length="122" mass="13235">MLAYTTVGTNDIAKAGAFYDALFSIMDARRILDFPRMVSWGNNPQAPMFAIATPYDEKPATAGNGTMIALAAANPDQVKALYAKAIELGATDEGEPGVRMEAYYCAYFRDLDGNKINCFCMA</sequence>
<evidence type="ECO:0000313" key="3">
    <source>
        <dbReference type="Proteomes" id="UP001218788"/>
    </source>
</evidence>
<comment type="caution">
    <text evidence="2">The sequence shown here is derived from an EMBL/GenBank/DDBJ whole genome shotgun (WGS) entry which is preliminary data.</text>
</comment>
<dbReference type="Pfam" id="PF00903">
    <property type="entry name" value="Glyoxalase"/>
    <property type="match status" value="1"/>
</dbReference>
<gene>
    <name evidence="2" type="ORF">OIK42_14520</name>
</gene>
<evidence type="ECO:0000259" key="1">
    <source>
        <dbReference type="PROSITE" id="PS51819"/>
    </source>
</evidence>
<dbReference type="InterPro" id="IPR037523">
    <property type="entry name" value="VOC_core"/>
</dbReference>
<organism evidence="2 3">
    <name type="scientific">Alteromonas gilva</name>
    <dbReference type="NCBI Taxonomy" id="2987522"/>
    <lineage>
        <taxon>Bacteria</taxon>
        <taxon>Pseudomonadati</taxon>
        <taxon>Pseudomonadota</taxon>
        <taxon>Gammaproteobacteria</taxon>
        <taxon>Alteromonadales</taxon>
        <taxon>Alteromonadaceae</taxon>
        <taxon>Alteromonas/Salinimonas group</taxon>
        <taxon>Alteromonas</taxon>
    </lineage>
</organism>
<dbReference type="Proteomes" id="UP001218788">
    <property type="component" value="Unassembled WGS sequence"/>
</dbReference>
<dbReference type="InterPro" id="IPR004360">
    <property type="entry name" value="Glyas_Fos-R_dOase_dom"/>
</dbReference>
<reference evidence="2 3" key="1">
    <citation type="submission" date="2022-10" db="EMBL/GenBank/DDBJ databases">
        <title>Alteromonas sp. chi3 Genome sequencing.</title>
        <authorList>
            <person name="Park S."/>
        </authorList>
    </citation>
    <scope>NUCLEOTIDE SEQUENCE [LARGE SCALE GENOMIC DNA]</scope>
    <source>
        <strain evidence="3">chi3</strain>
    </source>
</reference>
<keyword evidence="3" id="KW-1185">Reference proteome</keyword>
<dbReference type="PANTHER" id="PTHR35006">
    <property type="entry name" value="GLYOXALASE FAMILY PROTEIN (AFU_ORTHOLOGUE AFUA_5G14830)"/>
    <property type="match status" value="1"/>
</dbReference>
<dbReference type="RefSeq" id="WP_273641754.1">
    <property type="nucleotide sequence ID" value="NZ_JAQQXP010000002.1"/>
</dbReference>
<proteinExistence type="predicted"/>
<dbReference type="EMBL" id="JAQQXP010000002">
    <property type="protein sequence ID" value="MDC8831970.1"/>
    <property type="molecule type" value="Genomic_DNA"/>
</dbReference>
<dbReference type="PANTHER" id="PTHR35006:SF1">
    <property type="entry name" value="BLL2941 PROTEIN"/>
    <property type="match status" value="1"/>
</dbReference>
<feature type="domain" description="VOC" evidence="1">
    <location>
        <begin position="1"/>
        <end position="121"/>
    </location>
</feature>
<dbReference type="Gene3D" id="3.10.180.10">
    <property type="entry name" value="2,3-Dihydroxybiphenyl 1,2-Dioxygenase, domain 1"/>
    <property type="match status" value="1"/>
</dbReference>
<accession>A0ABT5L4K5</accession>
<dbReference type="InterPro" id="IPR029068">
    <property type="entry name" value="Glyas_Bleomycin-R_OHBP_Dase"/>
</dbReference>
<name>A0ABT5L4K5_9ALTE</name>
<dbReference type="CDD" id="cd07262">
    <property type="entry name" value="VOC_like"/>
    <property type="match status" value="1"/>
</dbReference>
<evidence type="ECO:0000313" key="2">
    <source>
        <dbReference type="EMBL" id="MDC8831970.1"/>
    </source>
</evidence>